<dbReference type="GO" id="GO:0003729">
    <property type="term" value="F:mRNA binding"/>
    <property type="evidence" value="ECO:0007669"/>
    <property type="project" value="TreeGrafter"/>
</dbReference>
<dbReference type="Pfam" id="PF23050">
    <property type="entry name" value="KH_N4BP1_1st"/>
    <property type="match status" value="1"/>
</dbReference>
<feature type="domain" description="RNase NYN" evidence="3">
    <location>
        <begin position="400"/>
        <end position="495"/>
    </location>
</feature>
<evidence type="ECO:0008006" key="10">
    <source>
        <dbReference type="Google" id="ProtNLM"/>
    </source>
</evidence>
<feature type="compositionally biased region" description="Basic and acidic residues" evidence="2">
    <location>
        <begin position="235"/>
        <end position="274"/>
    </location>
</feature>
<evidence type="ECO:0000259" key="3">
    <source>
        <dbReference type="Pfam" id="PF11977"/>
    </source>
</evidence>
<evidence type="ECO:0000259" key="5">
    <source>
        <dbReference type="Pfam" id="PF23052"/>
    </source>
</evidence>
<dbReference type="Proteomes" id="UP001221898">
    <property type="component" value="Unassembled WGS sequence"/>
</dbReference>
<dbReference type="Pfam" id="PF11977">
    <property type="entry name" value="RNase_Zc3h12a"/>
    <property type="match status" value="2"/>
</dbReference>
<dbReference type="PANTHER" id="PTHR12876">
    <property type="entry name" value="N4BP1-RELATED"/>
    <property type="match status" value="1"/>
</dbReference>
<gene>
    <name evidence="8" type="ORF">AAFF_G00365060</name>
</gene>
<reference evidence="8" key="1">
    <citation type="journal article" date="2023" name="Science">
        <title>Genome structures resolve the early diversification of teleost fishes.</title>
        <authorList>
            <person name="Parey E."/>
            <person name="Louis A."/>
            <person name="Montfort J."/>
            <person name="Bouchez O."/>
            <person name="Roques C."/>
            <person name="Iampietro C."/>
            <person name="Lluch J."/>
            <person name="Castinel A."/>
            <person name="Donnadieu C."/>
            <person name="Desvignes T."/>
            <person name="Floi Bucao C."/>
            <person name="Jouanno E."/>
            <person name="Wen M."/>
            <person name="Mejri S."/>
            <person name="Dirks R."/>
            <person name="Jansen H."/>
            <person name="Henkel C."/>
            <person name="Chen W.J."/>
            <person name="Zahm M."/>
            <person name="Cabau C."/>
            <person name="Klopp C."/>
            <person name="Thompson A.W."/>
            <person name="Robinson-Rechavi M."/>
            <person name="Braasch I."/>
            <person name="Lecointre G."/>
            <person name="Bobe J."/>
            <person name="Postlethwait J.H."/>
            <person name="Berthelot C."/>
            <person name="Roest Crollius H."/>
            <person name="Guiguen Y."/>
        </authorList>
    </citation>
    <scope>NUCLEOTIDE SEQUENCE</scope>
    <source>
        <strain evidence="8">NC1722</strain>
    </source>
</reference>
<proteinExistence type="inferred from homology"/>
<dbReference type="Pfam" id="PF23053">
    <property type="entry name" value="UBA_N4BP1"/>
    <property type="match status" value="1"/>
</dbReference>
<protein>
    <recommendedName>
        <fullName evidence="10">RNase NYN domain-containing protein</fullName>
    </recommendedName>
</protein>
<feature type="region of interest" description="Disordered" evidence="2">
    <location>
        <begin position="235"/>
        <end position="278"/>
    </location>
</feature>
<dbReference type="Pfam" id="PF23052">
    <property type="entry name" value="KH_N4BP1_2nd"/>
    <property type="match status" value="1"/>
</dbReference>
<dbReference type="FunFam" id="3.40.50.11980:FF:000001">
    <property type="entry name" value="ZC3H12A isoform 1"/>
    <property type="match status" value="1"/>
</dbReference>
<evidence type="ECO:0000259" key="6">
    <source>
        <dbReference type="Pfam" id="PF23053"/>
    </source>
</evidence>
<dbReference type="InterPro" id="IPR056630">
    <property type="entry name" value="KH_N4BP1_2nd"/>
</dbReference>
<dbReference type="GO" id="GO:0004521">
    <property type="term" value="F:RNA endonuclease activity"/>
    <property type="evidence" value="ECO:0007669"/>
    <property type="project" value="TreeGrafter"/>
</dbReference>
<dbReference type="GO" id="GO:0036464">
    <property type="term" value="C:cytoplasmic ribonucleoprotein granule"/>
    <property type="evidence" value="ECO:0007669"/>
    <property type="project" value="TreeGrafter"/>
</dbReference>
<dbReference type="Pfam" id="PF23054">
    <property type="entry name" value="UBA_N4BP1_C"/>
    <property type="match status" value="1"/>
</dbReference>
<evidence type="ECO:0000256" key="2">
    <source>
        <dbReference type="SAM" id="MobiDB-lite"/>
    </source>
</evidence>
<feature type="domain" description="RNase NYN" evidence="3">
    <location>
        <begin position="359"/>
        <end position="383"/>
    </location>
</feature>
<dbReference type="InterPro" id="IPR056631">
    <property type="entry name" value="UBA_N4BP1"/>
</dbReference>
<dbReference type="EMBL" id="JAINUG010000621">
    <property type="protein sequence ID" value="KAJ8366243.1"/>
    <property type="molecule type" value="Genomic_DNA"/>
</dbReference>
<evidence type="ECO:0000256" key="1">
    <source>
        <dbReference type="ARBA" id="ARBA00038274"/>
    </source>
</evidence>
<feature type="region of interest" description="Disordered" evidence="2">
    <location>
        <begin position="511"/>
        <end position="531"/>
    </location>
</feature>
<dbReference type="PANTHER" id="PTHR12876:SF28">
    <property type="entry name" value="PROTEIN KHNYN"/>
    <property type="match status" value="1"/>
</dbReference>
<dbReference type="InterPro" id="IPR021869">
    <property type="entry name" value="RNase_Zc3h12_NYN"/>
</dbReference>
<evidence type="ECO:0000313" key="9">
    <source>
        <dbReference type="Proteomes" id="UP001221898"/>
    </source>
</evidence>
<keyword evidence="9" id="KW-1185">Reference proteome</keyword>
<feature type="domain" description="N4BP1 C-terminal UBA" evidence="7">
    <location>
        <begin position="532"/>
        <end position="577"/>
    </location>
</feature>
<dbReference type="InterPro" id="IPR051101">
    <property type="entry name" value="ZC3H12/N4BP1_RNase_Reg"/>
</dbReference>
<dbReference type="AlphaFoldDB" id="A0AAD7R4T2"/>
<evidence type="ECO:0000313" key="8">
    <source>
        <dbReference type="EMBL" id="KAJ8366243.1"/>
    </source>
</evidence>
<dbReference type="InterPro" id="IPR036612">
    <property type="entry name" value="KH_dom_type_1_sf"/>
</dbReference>
<organism evidence="8 9">
    <name type="scientific">Aldrovandia affinis</name>
    <dbReference type="NCBI Taxonomy" id="143900"/>
    <lineage>
        <taxon>Eukaryota</taxon>
        <taxon>Metazoa</taxon>
        <taxon>Chordata</taxon>
        <taxon>Craniata</taxon>
        <taxon>Vertebrata</taxon>
        <taxon>Euteleostomi</taxon>
        <taxon>Actinopterygii</taxon>
        <taxon>Neopterygii</taxon>
        <taxon>Teleostei</taxon>
        <taxon>Notacanthiformes</taxon>
        <taxon>Halosauridae</taxon>
        <taxon>Aldrovandia</taxon>
    </lineage>
</organism>
<feature type="domain" description="N4BP1 second type I KH-domain" evidence="5">
    <location>
        <begin position="109"/>
        <end position="229"/>
    </location>
</feature>
<name>A0AAD7R4T2_9TELE</name>
<dbReference type="InterPro" id="IPR056629">
    <property type="entry name" value="KH_N4BP1_1st"/>
</dbReference>
<comment type="caution">
    <text evidence="8">The sequence shown here is derived from an EMBL/GenBank/DDBJ whole genome shotgun (WGS) entry which is preliminary data.</text>
</comment>
<sequence>MRLTTGGHTRILTSECTSNITKALLRDTVMALAHPREETGESVEDEFACPGTVQGKLLSVRPLVERVFGVSLQIGGEGDGQIWLKMKGRRREVEEAKVFVKGQVNEAEMRDVLYPEVLHAVFCGAGRLFMHSLMKYTCARIQVRSPGTLLISGLEEPVVRACSLVLDLVEKYEGSHGWRAEAGAGPAGESLDSRRAFKSLVEKWDDRHTLDLLVLPVRVKEALLSLVTESGLDPAIRETESKREEEREREGGSETEREDGERERNKEGERERFLAEGSSQTQAVGEEFRLILRFFTAMGYNTGVVMRVLSRTGPREPSQILDLPPSASATIVTGEQRFHEVLQTPFDLKLTNDPGDPDLRQVIIDGSNVAMSHGLGQFFSCREWLWLSSTSGTEVIAGSPQQHYMTELQNLGLLSFTPSRDVLGKRINSYDDRFMLQLASQTDGVIVTNDNLRDLLDESPAFKDVIKKRLLQYTFVGDLFMVPDDPLGRTGPHLSDFLRSTPRSLALRRAHTEQAEGWPRPGRSAAESSGLRGAAESCSLREQLSQVFPGEDSLVTLAIQCNPDNHDINTLSHIILNLQRERAGER</sequence>
<evidence type="ECO:0000259" key="4">
    <source>
        <dbReference type="Pfam" id="PF23050"/>
    </source>
</evidence>
<feature type="domain" description="N4BP1 first type I KH-domain" evidence="4">
    <location>
        <begin position="45"/>
        <end position="105"/>
    </location>
</feature>
<feature type="domain" description="N4BP1 UBA-like" evidence="6">
    <location>
        <begin position="286"/>
        <end position="323"/>
    </location>
</feature>
<dbReference type="InterPro" id="IPR056578">
    <property type="entry name" value="UBA_N4BP1_C"/>
</dbReference>
<comment type="similarity">
    <text evidence="1">Belongs to the N4BP1 family.</text>
</comment>
<dbReference type="GO" id="GO:0005634">
    <property type="term" value="C:nucleus"/>
    <property type="evidence" value="ECO:0007669"/>
    <property type="project" value="TreeGrafter"/>
</dbReference>
<evidence type="ECO:0000259" key="7">
    <source>
        <dbReference type="Pfam" id="PF23054"/>
    </source>
</evidence>
<accession>A0AAD7R4T2</accession>
<dbReference type="SUPFAM" id="SSF54791">
    <property type="entry name" value="Eukaryotic type KH-domain (KH-domain type I)"/>
    <property type="match status" value="1"/>
</dbReference>
<dbReference type="Gene3D" id="3.40.50.11980">
    <property type="match status" value="1"/>
</dbReference>